<dbReference type="AlphaFoldDB" id="A0ABD5QBR8"/>
<keyword evidence="1" id="KW-0812">Transmembrane</keyword>
<dbReference type="Proteomes" id="UP001595925">
    <property type="component" value="Unassembled WGS sequence"/>
</dbReference>
<keyword evidence="1" id="KW-0472">Membrane</keyword>
<sequence length="128" mass="13909">MVEIDVASVLSLLTVTVLAAGLTTLVPRVDAMTRSYRKFLALTTLGLSYLVLFPLLLSIVVEIPGEDPIGTVLAIAVGSFVLFGLSLLYDVFDDWIRLFGDPDYNTWVEASLALAVVVFLFVIFLLGP</sequence>
<dbReference type="EMBL" id="JBHSJG010000014">
    <property type="protein sequence ID" value="MFC4986974.1"/>
    <property type="molecule type" value="Genomic_DNA"/>
</dbReference>
<feature type="transmembrane region" description="Helical" evidence="1">
    <location>
        <begin position="6"/>
        <end position="27"/>
    </location>
</feature>
<keyword evidence="3" id="KW-1185">Reference proteome</keyword>
<accession>A0ABD5QBR8</accession>
<feature type="transmembrane region" description="Helical" evidence="1">
    <location>
        <begin position="39"/>
        <end position="60"/>
    </location>
</feature>
<comment type="caution">
    <text evidence="2">The sequence shown here is derived from an EMBL/GenBank/DDBJ whole genome shotgun (WGS) entry which is preliminary data.</text>
</comment>
<dbReference type="RefSeq" id="WP_114576023.1">
    <property type="nucleotide sequence ID" value="NZ_JAIVEF010000005.1"/>
</dbReference>
<name>A0ABD5QBR8_9EURY</name>
<keyword evidence="1" id="KW-1133">Transmembrane helix</keyword>
<evidence type="ECO:0000313" key="2">
    <source>
        <dbReference type="EMBL" id="MFC4986974.1"/>
    </source>
</evidence>
<evidence type="ECO:0000313" key="3">
    <source>
        <dbReference type="Proteomes" id="UP001595925"/>
    </source>
</evidence>
<organism evidence="2 3">
    <name type="scientific">Saliphagus infecundisoli</name>
    <dbReference type="NCBI Taxonomy" id="1849069"/>
    <lineage>
        <taxon>Archaea</taxon>
        <taxon>Methanobacteriati</taxon>
        <taxon>Methanobacteriota</taxon>
        <taxon>Stenosarchaea group</taxon>
        <taxon>Halobacteria</taxon>
        <taxon>Halobacteriales</taxon>
        <taxon>Natrialbaceae</taxon>
        <taxon>Saliphagus</taxon>
    </lineage>
</organism>
<feature type="transmembrane region" description="Helical" evidence="1">
    <location>
        <begin position="104"/>
        <end position="126"/>
    </location>
</feature>
<evidence type="ECO:0000256" key="1">
    <source>
        <dbReference type="SAM" id="Phobius"/>
    </source>
</evidence>
<protein>
    <submittedName>
        <fullName evidence="2">Uncharacterized protein</fullName>
    </submittedName>
</protein>
<gene>
    <name evidence="2" type="ORF">ACFPFO_04145</name>
</gene>
<proteinExistence type="predicted"/>
<reference evidence="2 3" key="1">
    <citation type="journal article" date="2019" name="Int. J. Syst. Evol. Microbiol.">
        <title>The Global Catalogue of Microorganisms (GCM) 10K type strain sequencing project: providing services to taxonomists for standard genome sequencing and annotation.</title>
        <authorList>
            <consortium name="The Broad Institute Genomics Platform"/>
            <consortium name="The Broad Institute Genome Sequencing Center for Infectious Disease"/>
            <person name="Wu L."/>
            <person name="Ma J."/>
        </authorList>
    </citation>
    <scope>NUCLEOTIDE SEQUENCE [LARGE SCALE GENOMIC DNA]</scope>
    <source>
        <strain evidence="2 3">CGMCC 1.15824</strain>
    </source>
</reference>
<feature type="transmembrane region" description="Helical" evidence="1">
    <location>
        <begin position="72"/>
        <end position="92"/>
    </location>
</feature>